<proteinExistence type="predicted"/>
<protein>
    <recommendedName>
        <fullName evidence="1">DUF6250 domain-containing protein</fullName>
    </recommendedName>
</protein>
<organism evidence="2 3">
    <name type="scientific">Ruficoccus amylovorans</name>
    <dbReference type="NCBI Taxonomy" id="1804625"/>
    <lineage>
        <taxon>Bacteria</taxon>
        <taxon>Pseudomonadati</taxon>
        <taxon>Verrucomicrobiota</taxon>
        <taxon>Opitutia</taxon>
        <taxon>Puniceicoccales</taxon>
        <taxon>Cerasicoccaceae</taxon>
        <taxon>Ruficoccus</taxon>
    </lineage>
</organism>
<accession>A0A842HJU8</accession>
<name>A0A842HJU8_9BACT</name>
<evidence type="ECO:0000313" key="3">
    <source>
        <dbReference type="Proteomes" id="UP000546464"/>
    </source>
</evidence>
<sequence length="208" mass="23731">MEWLLNEEFEDAGWKTRWKVESQGPGVSVSDGSMRIRRDGMEKPQSGVTVWYDQDLPDDVIVIVDAVTAPGNHACNLNFFLHASEAGGAPLRYTRSGAYREYHQIPNYLFTFTGGFMSGWSRARRNPGFTLIESDEKVRAEPGEHYEITLVCHQGELSFYIGDTLIHRYRDPNPLPGGRFGLRTWFSDVDYDRIRIGHILTDETHTSD</sequence>
<keyword evidence="3" id="KW-1185">Reference proteome</keyword>
<dbReference type="Proteomes" id="UP000546464">
    <property type="component" value="Unassembled WGS sequence"/>
</dbReference>
<gene>
    <name evidence="2" type="ORF">H5P28_16790</name>
</gene>
<evidence type="ECO:0000259" key="1">
    <source>
        <dbReference type="Pfam" id="PF19763"/>
    </source>
</evidence>
<dbReference type="AlphaFoldDB" id="A0A842HJU8"/>
<reference evidence="2 3" key="1">
    <citation type="submission" date="2020-07" db="EMBL/GenBank/DDBJ databases">
        <authorList>
            <person name="Feng X."/>
        </authorList>
    </citation>
    <scope>NUCLEOTIDE SEQUENCE [LARGE SCALE GENOMIC DNA]</scope>
    <source>
        <strain evidence="2 3">JCM31066</strain>
    </source>
</reference>
<dbReference type="Gene3D" id="2.60.120.200">
    <property type="match status" value="1"/>
</dbReference>
<feature type="domain" description="DUF6250" evidence="1">
    <location>
        <begin position="45"/>
        <end position="190"/>
    </location>
</feature>
<comment type="caution">
    <text evidence="2">The sequence shown here is derived from an EMBL/GenBank/DDBJ whole genome shotgun (WGS) entry which is preliminary data.</text>
</comment>
<dbReference type="EMBL" id="JACHVB010000058">
    <property type="protein sequence ID" value="MBC2595924.1"/>
    <property type="molecule type" value="Genomic_DNA"/>
</dbReference>
<dbReference type="Pfam" id="PF19763">
    <property type="entry name" value="DUF6250"/>
    <property type="match status" value="1"/>
</dbReference>
<evidence type="ECO:0000313" key="2">
    <source>
        <dbReference type="EMBL" id="MBC2595924.1"/>
    </source>
</evidence>
<dbReference type="InterPro" id="IPR046217">
    <property type="entry name" value="DUF6250"/>
</dbReference>
<dbReference type="RefSeq" id="WP_185676852.1">
    <property type="nucleotide sequence ID" value="NZ_JACHVB010000058.1"/>
</dbReference>